<feature type="binding site" evidence="3">
    <location>
        <position position="126"/>
    </location>
    <ligand>
        <name>a divalent metal cation</name>
        <dbReference type="ChEBI" id="CHEBI:60240"/>
    </ligand>
</feature>
<evidence type="ECO:0000256" key="3">
    <source>
        <dbReference type="PIRSR" id="PIRSR607837-1"/>
    </source>
</evidence>
<dbReference type="SUPFAM" id="SSF109854">
    <property type="entry name" value="DinB/YfiT-like putative metalloenzymes"/>
    <property type="match status" value="1"/>
</dbReference>
<comment type="caution">
    <text evidence="4">The sequence shown here is derived from an EMBL/GenBank/DDBJ whole genome shotgun (WGS) entry which is preliminary data.</text>
</comment>
<protein>
    <recommendedName>
        <fullName evidence="6">DinB family protein</fullName>
    </recommendedName>
</protein>
<dbReference type="Proteomes" id="UP000013911">
    <property type="component" value="Unassembled WGS sequence"/>
</dbReference>
<evidence type="ECO:0000313" key="4">
    <source>
        <dbReference type="EMBL" id="EON72227.1"/>
    </source>
</evidence>
<name>R7ZDL2_LYSSH</name>
<sequence length="157" mass="17222">MYRQVEDFLNEWSNASQGTAQVLQAVTDEKLNQSIVEGHSTLGWLGWHLAGAIGYFGYLAGLKVPMLRQEDPVPATAAEIVAAYEEAAKSVKEEVAKLSNEDLLEEVKGFDGPIARGALLRTLVDHQTHHRGQMTVLLRQADLPVPGVMGPTKEMQK</sequence>
<evidence type="ECO:0000313" key="5">
    <source>
        <dbReference type="Proteomes" id="UP000013911"/>
    </source>
</evidence>
<dbReference type="InterPro" id="IPR007837">
    <property type="entry name" value="DinB"/>
</dbReference>
<dbReference type="InterPro" id="IPR034660">
    <property type="entry name" value="DinB/YfiT-like"/>
</dbReference>
<evidence type="ECO:0000256" key="1">
    <source>
        <dbReference type="ARBA" id="ARBA00008635"/>
    </source>
</evidence>
<dbReference type="RefSeq" id="WP_010859272.1">
    <property type="nucleotide sequence ID" value="NZ_KB933398.1"/>
</dbReference>
<dbReference type="eggNOG" id="COG2318">
    <property type="taxonomic scope" value="Bacteria"/>
</dbReference>
<feature type="binding site" evidence="3">
    <location>
        <position position="130"/>
    </location>
    <ligand>
        <name>a divalent metal cation</name>
        <dbReference type="ChEBI" id="CHEBI:60240"/>
    </ligand>
</feature>
<dbReference type="EMBL" id="AQPX01000018">
    <property type="protein sequence ID" value="EON72227.1"/>
    <property type="molecule type" value="Genomic_DNA"/>
</dbReference>
<dbReference type="Pfam" id="PF05163">
    <property type="entry name" value="DinB"/>
    <property type="match status" value="1"/>
</dbReference>
<comment type="similarity">
    <text evidence="1">Belongs to the DinB family.</text>
</comment>
<organism evidence="4 5">
    <name type="scientific">Lysinibacillus sphaericus OT4b.31</name>
    <dbReference type="NCBI Taxonomy" id="1285586"/>
    <lineage>
        <taxon>Bacteria</taxon>
        <taxon>Bacillati</taxon>
        <taxon>Bacillota</taxon>
        <taxon>Bacilli</taxon>
        <taxon>Bacillales</taxon>
        <taxon>Bacillaceae</taxon>
        <taxon>Lysinibacillus</taxon>
    </lineage>
</organism>
<dbReference type="OrthoDB" id="119432at2"/>
<dbReference type="AlphaFoldDB" id="R7ZDL2"/>
<dbReference type="Gene3D" id="1.20.120.450">
    <property type="entry name" value="dinb family like domain"/>
    <property type="match status" value="1"/>
</dbReference>
<keyword evidence="2 3" id="KW-0479">Metal-binding</keyword>
<dbReference type="PATRIC" id="fig|1285586.5.peg.2366"/>
<dbReference type="GO" id="GO:0046872">
    <property type="term" value="F:metal ion binding"/>
    <property type="evidence" value="ECO:0007669"/>
    <property type="project" value="UniProtKB-KW"/>
</dbReference>
<feature type="binding site" evidence="3">
    <location>
        <position position="48"/>
    </location>
    <ligand>
        <name>a divalent metal cation</name>
        <dbReference type="ChEBI" id="CHEBI:60240"/>
    </ligand>
</feature>
<accession>R7ZDL2</accession>
<gene>
    <name evidence="4" type="ORF">H131_11638</name>
</gene>
<evidence type="ECO:0008006" key="6">
    <source>
        <dbReference type="Google" id="ProtNLM"/>
    </source>
</evidence>
<proteinExistence type="inferred from homology"/>
<reference evidence="4 5" key="1">
    <citation type="submission" date="2013-04" db="EMBL/GenBank/DDBJ databases">
        <title>Draft genome of the heavy metal tolerant bacterium Lysinibacillus sphaericus strain OT4b.31.</title>
        <authorList>
            <person name="Pena-Montenegro T.D."/>
            <person name="Dussan J."/>
        </authorList>
    </citation>
    <scope>NUCLEOTIDE SEQUENCE [LARGE SCALE GENOMIC DNA]</scope>
    <source>
        <strain evidence="4 5">OT4b.31</strain>
    </source>
</reference>
<evidence type="ECO:0000256" key="2">
    <source>
        <dbReference type="ARBA" id="ARBA00022723"/>
    </source>
</evidence>
<dbReference type="HOGENOM" id="CLU_1746178_0_0_9"/>